<evidence type="ECO:0000313" key="2">
    <source>
        <dbReference type="EMBL" id="CAK0805054.1"/>
    </source>
</evidence>
<evidence type="ECO:0000256" key="1">
    <source>
        <dbReference type="SAM" id="MobiDB-lite"/>
    </source>
</evidence>
<name>A0ABN9QNF1_9DINO</name>
<dbReference type="EMBL" id="CAUYUJ010003370">
    <property type="protein sequence ID" value="CAK0805054.1"/>
    <property type="molecule type" value="Genomic_DNA"/>
</dbReference>
<protein>
    <submittedName>
        <fullName evidence="2">Uncharacterized protein</fullName>
    </submittedName>
</protein>
<dbReference type="Proteomes" id="UP001189429">
    <property type="component" value="Unassembled WGS sequence"/>
</dbReference>
<organism evidence="2 3">
    <name type="scientific">Prorocentrum cordatum</name>
    <dbReference type="NCBI Taxonomy" id="2364126"/>
    <lineage>
        <taxon>Eukaryota</taxon>
        <taxon>Sar</taxon>
        <taxon>Alveolata</taxon>
        <taxon>Dinophyceae</taxon>
        <taxon>Prorocentrales</taxon>
        <taxon>Prorocentraceae</taxon>
        <taxon>Prorocentrum</taxon>
    </lineage>
</organism>
<accession>A0ABN9QNF1</accession>
<feature type="region of interest" description="Disordered" evidence="1">
    <location>
        <begin position="1"/>
        <end position="26"/>
    </location>
</feature>
<reference evidence="2" key="1">
    <citation type="submission" date="2023-10" db="EMBL/GenBank/DDBJ databases">
        <authorList>
            <person name="Chen Y."/>
            <person name="Shah S."/>
            <person name="Dougan E. K."/>
            <person name="Thang M."/>
            <person name="Chan C."/>
        </authorList>
    </citation>
    <scope>NUCLEOTIDE SEQUENCE [LARGE SCALE GENOMIC DNA]</scope>
</reference>
<keyword evidence="3" id="KW-1185">Reference proteome</keyword>
<gene>
    <name evidence="2" type="ORF">PCOR1329_LOCUS11690</name>
</gene>
<sequence length="155" mass="16661">MAGVEGKARRKGEDWGEGEAKDEDETLPNLKNLVMVMAKRTLQFVGERHNHARIDNLAIQSAPEGHCSKLMRKQVVEPGMGVVKSLYSGYGEGAPSGRGPNQGRIQDQGNAYLEQKFPLLSYIEFAEQVGELPAGAMKALESAVDDPAVAGPGVI</sequence>
<feature type="compositionally biased region" description="Acidic residues" evidence="1">
    <location>
        <begin position="15"/>
        <end position="26"/>
    </location>
</feature>
<proteinExistence type="predicted"/>
<evidence type="ECO:0000313" key="3">
    <source>
        <dbReference type="Proteomes" id="UP001189429"/>
    </source>
</evidence>
<comment type="caution">
    <text evidence="2">The sequence shown here is derived from an EMBL/GenBank/DDBJ whole genome shotgun (WGS) entry which is preliminary data.</text>
</comment>